<feature type="domain" description="Glycosyl hydrolases family 2 sugar binding" evidence="2">
    <location>
        <begin position="16"/>
        <end position="151"/>
    </location>
</feature>
<reference evidence="3 4" key="1">
    <citation type="submission" date="2020-08" db="EMBL/GenBank/DDBJ databases">
        <title>Genomic Encyclopedia of Type Strains, Phase III (KMG-III): the genomes of soil and plant-associated and newly described type strains.</title>
        <authorList>
            <person name="Whitman W."/>
        </authorList>
    </citation>
    <scope>NUCLEOTIDE SEQUENCE [LARGE SCALE GENOMIC DNA]</scope>
    <source>
        <strain evidence="3 4">CECT 8075</strain>
    </source>
</reference>
<evidence type="ECO:0000313" key="3">
    <source>
        <dbReference type="EMBL" id="MBB3207644.1"/>
    </source>
</evidence>
<dbReference type="Gene3D" id="2.60.120.260">
    <property type="entry name" value="Galactose-binding domain-like"/>
    <property type="match status" value="1"/>
</dbReference>
<evidence type="ECO:0000259" key="2">
    <source>
        <dbReference type="Pfam" id="PF02837"/>
    </source>
</evidence>
<dbReference type="SUPFAM" id="SSF49785">
    <property type="entry name" value="Galactose-binding domain-like"/>
    <property type="match status" value="1"/>
</dbReference>
<proteinExistence type="inferred from homology"/>
<gene>
    <name evidence="3" type="ORF">FHS27_003469</name>
</gene>
<dbReference type="InterPro" id="IPR051913">
    <property type="entry name" value="GH2_Domain-Containing"/>
</dbReference>
<dbReference type="GO" id="GO:0005975">
    <property type="term" value="P:carbohydrate metabolic process"/>
    <property type="evidence" value="ECO:0007669"/>
    <property type="project" value="InterPro"/>
</dbReference>
<dbReference type="RefSeq" id="WP_184305950.1">
    <property type="nucleotide sequence ID" value="NZ_JACHXU010000011.1"/>
</dbReference>
<evidence type="ECO:0000313" key="4">
    <source>
        <dbReference type="Proteomes" id="UP000536179"/>
    </source>
</evidence>
<dbReference type="Pfam" id="PF02837">
    <property type="entry name" value="Glyco_hydro_2_N"/>
    <property type="match status" value="1"/>
</dbReference>
<evidence type="ECO:0000256" key="1">
    <source>
        <dbReference type="ARBA" id="ARBA00007401"/>
    </source>
</evidence>
<accession>A0A7W5DZW4</accession>
<name>A0A7W5DZW4_9BACT</name>
<comment type="caution">
    <text evidence="3">The sequence shown here is derived from an EMBL/GenBank/DDBJ whole genome shotgun (WGS) entry which is preliminary data.</text>
</comment>
<comment type="similarity">
    <text evidence="1">Belongs to the glycosyl hydrolase 2 family.</text>
</comment>
<dbReference type="Proteomes" id="UP000536179">
    <property type="component" value="Unassembled WGS sequence"/>
</dbReference>
<dbReference type="InterPro" id="IPR008979">
    <property type="entry name" value="Galactose-bd-like_sf"/>
</dbReference>
<dbReference type="AlphaFoldDB" id="A0A7W5DZW4"/>
<dbReference type="InterPro" id="IPR006104">
    <property type="entry name" value="Glyco_hydro_2_N"/>
</dbReference>
<keyword evidence="4" id="KW-1185">Reference proteome</keyword>
<dbReference type="EMBL" id="JACHXU010000011">
    <property type="protein sequence ID" value="MBB3207644.1"/>
    <property type="molecule type" value="Genomic_DNA"/>
</dbReference>
<sequence>MIFACLAATPSAAIDLSGKWHVRLDPNDVGEREQWFSRVEGTEIGLPGSTMEAQLGTPLNLEPALTKEVFRHLHPRFRYVGAVWYTRTVTLEEGWKDSNATLFLERLIWESMVWGNGEIVGSRDSLSTPHRYSVGQHLQTGKNTLCVRVDNRPKVDIGVLGHAYTDEKQTIWNGIVGRIELTRVAEPTLSIRTHTLRVDVPGSGRLVVSVEPLTSDLPEVKTWSTETAHSGEVNVDIDCEKLTRWSEFESALYRVSDSNWYAKPTFQDRPIA</sequence>
<organism evidence="3 4">
    <name type="scientific">Aporhodopirellula rubra</name>
    <dbReference type="NCBI Taxonomy" id="980271"/>
    <lineage>
        <taxon>Bacteria</taxon>
        <taxon>Pseudomonadati</taxon>
        <taxon>Planctomycetota</taxon>
        <taxon>Planctomycetia</taxon>
        <taxon>Pirellulales</taxon>
        <taxon>Pirellulaceae</taxon>
        <taxon>Aporhodopirellula</taxon>
    </lineage>
</organism>
<protein>
    <recommendedName>
        <fullName evidence="2">Glycosyl hydrolases family 2 sugar binding domain-containing protein</fullName>
    </recommendedName>
</protein>
<dbReference type="GO" id="GO:0004553">
    <property type="term" value="F:hydrolase activity, hydrolyzing O-glycosyl compounds"/>
    <property type="evidence" value="ECO:0007669"/>
    <property type="project" value="InterPro"/>
</dbReference>
<dbReference type="PANTHER" id="PTHR42732">
    <property type="entry name" value="BETA-GALACTOSIDASE"/>
    <property type="match status" value="1"/>
</dbReference>